<name>A0A2P2SXH1_9PEZI</name>
<evidence type="ECO:0000313" key="2">
    <source>
        <dbReference type="EMBL" id="OBU00953.2"/>
    </source>
</evidence>
<dbReference type="Proteomes" id="UP000091956">
    <property type="component" value="Unassembled WGS sequence"/>
</dbReference>
<proteinExistence type="predicted"/>
<sequence>MTTDSGYLVIPSARPGSPWRNRISEWVLKSPPFHQREQSLSLTNTRNIPITSSQQTKPNETNPQTNTSKLKTLLKMAGLLGNLTNSLDNTLTGGDEAQGKGGLLGSVTGAVGQTVDGAGQAVGQTTRGVGNIAGGATNTVGGLVGGATGQGGQAAQGAAGQGGQAAQGAVGQGQQAAQGVAGQTRNA</sequence>
<feature type="region of interest" description="Disordered" evidence="1">
    <location>
        <begin position="145"/>
        <end position="187"/>
    </location>
</feature>
<keyword evidence="3" id="KW-1185">Reference proteome</keyword>
<organism evidence="2 3">
    <name type="scientific">Pseudogymnoascus verrucosus</name>
    <dbReference type="NCBI Taxonomy" id="342668"/>
    <lineage>
        <taxon>Eukaryota</taxon>
        <taxon>Fungi</taxon>
        <taxon>Dikarya</taxon>
        <taxon>Ascomycota</taxon>
        <taxon>Pezizomycotina</taxon>
        <taxon>Leotiomycetes</taxon>
        <taxon>Thelebolales</taxon>
        <taxon>Thelebolaceae</taxon>
        <taxon>Pseudogymnoascus</taxon>
    </lineage>
</organism>
<protein>
    <submittedName>
        <fullName evidence="2">Uncharacterized protein</fullName>
    </submittedName>
</protein>
<reference evidence="2 3" key="1">
    <citation type="submission" date="2016-03" db="EMBL/GenBank/DDBJ databases">
        <title>Comparative genomics of Pseudogymnoascus destructans, the fungus causing white-nose syndrome of bats.</title>
        <authorList>
            <person name="Palmer J.M."/>
            <person name="Drees K.P."/>
            <person name="Foster J.T."/>
            <person name="Lindner D.L."/>
        </authorList>
    </citation>
    <scope>NUCLEOTIDE SEQUENCE [LARGE SCALE GENOMIC DNA]</scope>
    <source>
        <strain evidence="2 3">UAMH 10579</strain>
    </source>
</reference>
<feature type="region of interest" description="Disordered" evidence="1">
    <location>
        <begin position="33"/>
        <end position="66"/>
    </location>
</feature>
<accession>A0A2P2SXH1</accession>
<dbReference type="AlphaFoldDB" id="A0A2P2SXH1"/>
<feature type="compositionally biased region" description="Low complexity" evidence="1">
    <location>
        <begin position="166"/>
        <end position="187"/>
    </location>
</feature>
<dbReference type="GeneID" id="84234231"/>
<gene>
    <name evidence="2" type="ORF">VE01_00774</name>
</gene>
<evidence type="ECO:0000256" key="1">
    <source>
        <dbReference type="SAM" id="MobiDB-lite"/>
    </source>
</evidence>
<dbReference type="EMBL" id="KV460207">
    <property type="protein sequence ID" value="OBU00953.2"/>
    <property type="molecule type" value="Genomic_DNA"/>
</dbReference>
<dbReference type="RefSeq" id="XP_059320078.1">
    <property type="nucleotide sequence ID" value="XM_059463300.1"/>
</dbReference>
<reference evidence="3" key="2">
    <citation type="journal article" date="2018" name="Nat. Commun.">
        <title>Extreme sensitivity to ultraviolet light in the fungal pathogen causing white-nose syndrome of bats.</title>
        <authorList>
            <person name="Palmer J.M."/>
            <person name="Drees K.P."/>
            <person name="Foster J.T."/>
            <person name="Lindner D.L."/>
        </authorList>
    </citation>
    <scope>NUCLEOTIDE SEQUENCE [LARGE SCALE GENOMIC DNA]</scope>
    <source>
        <strain evidence="3">UAMH 10579</strain>
    </source>
</reference>
<feature type="compositionally biased region" description="Gly residues" evidence="1">
    <location>
        <begin position="145"/>
        <end position="165"/>
    </location>
</feature>
<feature type="compositionally biased region" description="Polar residues" evidence="1">
    <location>
        <begin position="38"/>
        <end position="66"/>
    </location>
</feature>
<evidence type="ECO:0000313" key="3">
    <source>
        <dbReference type="Proteomes" id="UP000091956"/>
    </source>
</evidence>